<evidence type="ECO:0000313" key="4">
    <source>
        <dbReference type="EMBL" id="GLR15475.1"/>
    </source>
</evidence>
<dbReference type="RefSeq" id="WP_235292367.1">
    <property type="nucleotide sequence ID" value="NZ_BSOH01000001.1"/>
</dbReference>
<organism evidence="4 5">
    <name type="scientific">Portibacter lacus</name>
    <dbReference type="NCBI Taxonomy" id="1099794"/>
    <lineage>
        <taxon>Bacteria</taxon>
        <taxon>Pseudomonadati</taxon>
        <taxon>Bacteroidota</taxon>
        <taxon>Saprospiria</taxon>
        <taxon>Saprospirales</taxon>
        <taxon>Haliscomenobacteraceae</taxon>
        <taxon>Portibacter</taxon>
    </lineage>
</organism>
<dbReference type="SUPFAM" id="SSF50952">
    <property type="entry name" value="Soluble quinoprotein glucose dehydrogenase"/>
    <property type="match status" value="1"/>
</dbReference>
<dbReference type="Pfam" id="PF07995">
    <property type="entry name" value="GSDH"/>
    <property type="match status" value="1"/>
</dbReference>
<sequence>MIKTILFSVICIICQVSVYAQTNNPIPERITPSGILVTLEESIIIQPSNNSDPKARINMLREIPDGSGRKAIIDLRGILWITNNDSHSPFLKIKDYSDNFIDAPGKGTGFGAFAFHPDYEDNGLLYTTHSESANSAEADFKPEAFDIIELQWVLTEWKNDDPSSATFSGTHRELIRAEFPSALHGFQDLQFNPTVDSEDEDFGLLYLCIGDGGSSLHFKSENLNEKSSFLGSIFRIDPLGNNSTNGKYGIPASNPFFDDEEATQELFAYGFRNPHRISWDSEGDHTMFIGDIGEKNIEELNIGIAGANYGWDKREGTFKYDRPLGRDFVYDLPEDDSIYDYTYPVAQYDHDDGVAIVGGYVYRGNVIPELTGHYIFGDIPTGRLFHVPVEDLVLGGPLAKIKELRLLSEDGNATTLNKLSQSSRADLRFGIDDSGEIYFLTKADGIVRKFKAPTSSDHKTIAEKDEVNIFPNPSQGIITIQVSPTEIGQPYEILSIDGSIVKSGKFIDVNTQINLSEVPLGTYILSYGSVIKKAKEIVISE</sequence>
<reference evidence="4" key="2">
    <citation type="submission" date="2023-01" db="EMBL/GenBank/DDBJ databases">
        <title>Draft genome sequence of Portibacter lacus strain NBRC 108769.</title>
        <authorList>
            <person name="Sun Q."/>
            <person name="Mori K."/>
        </authorList>
    </citation>
    <scope>NUCLEOTIDE SEQUENCE</scope>
    <source>
        <strain evidence="4">NBRC 108769</strain>
    </source>
</reference>
<dbReference type="InterPro" id="IPR011041">
    <property type="entry name" value="Quinoprot_gluc/sorb_DH_b-prop"/>
</dbReference>
<protein>
    <recommendedName>
        <fullName evidence="6">T9SS C-terminal target domain-containing protein</fullName>
    </recommendedName>
</protein>
<evidence type="ECO:0000256" key="1">
    <source>
        <dbReference type="SAM" id="SignalP"/>
    </source>
</evidence>
<evidence type="ECO:0000259" key="2">
    <source>
        <dbReference type="Pfam" id="PF07995"/>
    </source>
</evidence>
<feature type="chain" id="PRO_5041439076" description="T9SS C-terminal target domain-containing protein" evidence="1">
    <location>
        <begin position="21"/>
        <end position="541"/>
    </location>
</feature>
<dbReference type="InterPro" id="IPR026444">
    <property type="entry name" value="Secre_tail"/>
</dbReference>
<dbReference type="InterPro" id="IPR012938">
    <property type="entry name" value="Glc/Sorbosone_DH"/>
</dbReference>
<dbReference type="InterPro" id="IPR011042">
    <property type="entry name" value="6-blade_b-propeller_TolB-like"/>
</dbReference>
<dbReference type="EMBL" id="BSOH01000001">
    <property type="protein sequence ID" value="GLR15475.1"/>
    <property type="molecule type" value="Genomic_DNA"/>
</dbReference>
<dbReference type="Gene3D" id="2.120.10.30">
    <property type="entry name" value="TolB, C-terminal domain"/>
    <property type="match status" value="1"/>
</dbReference>
<accession>A0AA37SK11</accession>
<feature type="domain" description="Secretion system C-terminal sorting" evidence="3">
    <location>
        <begin position="469"/>
        <end position="539"/>
    </location>
</feature>
<keyword evidence="5" id="KW-1185">Reference proteome</keyword>
<evidence type="ECO:0000259" key="3">
    <source>
        <dbReference type="Pfam" id="PF18962"/>
    </source>
</evidence>
<feature type="domain" description="Glucose/Sorbosone dehydrogenase" evidence="2">
    <location>
        <begin position="106"/>
        <end position="390"/>
    </location>
</feature>
<evidence type="ECO:0000313" key="5">
    <source>
        <dbReference type="Proteomes" id="UP001156666"/>
    </source>
</evidence>
<dbReference type="PANTHER" id="PTHR19328">
    <property type="entry name" value="HEDGEHOG-INTERACTING PROTEIN"/>
    <property type="match status" value="1"/>
</dbReference>
<dbReference type="PANTHER" id="PTHR19328:SF13">
    <property type="entry name" value="HIPL1 PROTEIN"/>
    <property type="match status" value="1"/>
</dbReference>
<dbReference type="NCBIfam" id="TIGR04183">
    <property type="entry name" value="Por_Secre_tail"/>
    <property type="match status" value="1"/>
</dbReference>
<dbReference type="Pfam" id="PF18962">
    <property type="entry name" value="Por_Secre_tail"/>
    <property type="match status" value="1"/>
</dbReference>
<reference evidence="4" key="1">
    <citation type="journal article" date="2014" name="Int. J. Syst. Evol. Microbiol.">
        <title>Complete genome sequence of Corynebacterium casei LMG S-19264T (=DSM 44701T), isolated from a smear-ripened cheese.</title>
        <authorList>
            <consortium name="US DOE Joint Genome Institute (JGI-PGF)"/>
            <person name="Walter F."/>
            <person name="Albersmeier A."/>
            <person name="Kalinowski J."/>
            <person name="Ruckert C."/>
        </authorList>
    </citation>
    <scope>NUCLEOTIDE SEQUENCE</scope>
    <source>
        <strain evidence="4">NBRC 108769</strain>
    </source>
</reference>
<keyword evidence="1" id="KW-0732">Signal</keyword>
<feature type="signal peptide" evidence="1">
    <location>
        <begin position="1"/>
        <end position="20"/>
    </location>
</feature>
<dbReference type="AlphaFoldDB" id="A0AA37SK11"/>
<comment type="caution">
    <text evidence="4">The sequence shown here is derived from an EMBL/GenBank/DDBJ whole genome shotgun (WGS) entry which is preliminary data.</text>
</comment>
<proteinExistence type="predicted"/>
<dbReference type="Proteomes" id="UP001156666">
    <property type="component" value="Unassembled WGS sequence"/>
</dbReference>
<gene>
    <name evidence="4" type="ORF">GCM10007940_00900</name>
</gene>
<evidence type="ECO:0008006" key="6">
    <source>
        <dbReference type="Google" id="ProtNLM"/>
    </source>
</evidence>
<name>A0AA37SK11_9BACT</name>